<feature type="non-terminal residue" evidence="1">
    <location>
        <position position="1"/>
    </location>
</feature>
<proteinExistence type="predicted"/>
<dbReference type="AlphaFoldDB" id="A0A0S3SZF1"/>
<evidence type="ECO:0000313" key="2">
    <source>
        <dbReference type="Proteomes" id="UP000291084"/>
    </source>
</evidence>
<dbReference type="Proteomes" id="UP000291084">
    <property type="component" value="Chromosome 9"/>
</dbReference>
<name>A0A0S3SZF1_PHAAN</name>
<accession>A0A0S3SZF1</accession>
<organism evidence="1 2">
    <name type="scientific">Vigna angularis var. angularis</name>
    <dbReference type="NCBI Taxonomy" id="157739"/>
    <lineage>
        <taxon>Eukaryota</taxon>
        <taxon>Viridiplantae</taxon>
        <taxon>Streptophyta</taxon>
        <taxon>Embryophyta</taxon>
        <taxon>Tracheophyta</taxon>
        <taxon>Spermatophyta</taxon>
        <taxon>Magnoliopsida</taxon>
        <taxon>eudicotyledons</taxon>
        <taxon>Gunneridae</taxon>
        <taxon>Pentapetalae</taxon>
        <taxon>rosids</taxon>
        <taxon>fabids</taxon>
        <taxon>Fabales</taxon>
        <taxon>Fabaceae</taxon>
        <taxon>Papilionoideae</taxon>
        <taxon>50 kb inversion clade</taxon>
        <taxon>NPAAA clade</taxon>
        <taxon>indigoferoid/millettioid clade</taxon>
        <taxon>Phaseoleae</taxon>
        <taxon>Vigna</taxon>
    </lineage>
</organism>
<gene>
    <name evidence="1" type="primary">Vigan.09G202800</name>
    <name evidence="1" type="ORF">VIGAN_09202800</name>
</gene>
<protein>
    <submittedName>
        <fullName evidence="1">Uncharacterized protein</fullName>
    </submittedName>
</protein>
<dbReference type="EMBL" id="AP015042">
    <property type="protein sequence ID" value="BAT98378.1"/>
    <property type="molecule type" value="Genomic_DNA"/>
</dbReference>
<keyword evidence="2" id="KW-1185">Reference proteome</keyword>
<evidence type="ECO:0000313" key="1">
    <source>
        <dbReference type="EMBL" id="BAT98378.1"/>
    </source>
</evidence>
<reference evidence="1 2" key="1">
    <citation type="journal article" date="2015" name="Sci. Rep.">
        <title>The power of single molecule real-time sequencing technology in the de novo assembly of a eukaryotic genome.</title>
        <authorList>
            <person name="Sakai H."/>
            <person name="Naito K."/>
            <person name="Ogiso-Tanaka E."/>
            <person name="Takahashi Y."/>
            <person name="Iseki K."/>
            <person name="Muto C."/>
            <person name="Satou K."/>
            <person name="Teruya K."/>
            <person name="Shiroma A."/>
            <person name="Shimoji M."/>
            <person name="Hirano T."/>
            <person name="Itoh T."/>
            <person name="Kaga A."/>
            <person name="Tomooka N."/>
        </authorList>
    </citation>
    <scope>NUCLEOTIDE SEQUENCE [LARGE SCALE GENOMIC DNA]</scope>
    <source>
        <strain evidence="2">cv. Shumari</strain>
    </source>
</reference>
<sequence length="70" mass="8484">GVVPFCKDRYMDRSWVFLGLVIEMRTSVLSYISRSVEVRKREENCHRRRFQIRKGQRLQKIVTLLEFLLP</sequence>